<dbReference type="EMBL" id="CH476739">
    <property type="protein sequence ID" value="EIE85797.1"/>
    <property type="molecule type" value="Genomic_DNA"/>
</dbReference>
<gene>
    <name evidence="1" type="ORF">RO3G_10507</name>
</gene>
<dbReference type="Proteomes" id="UP000009138">
    <property type="component" value="Unassembled WGS sequence"/>
</dbReference>
<proteinExistence type="predicted"/>
<name>I1CBG7_RHIO9</name>
<dbReference type="AlphaFoldDB" id="I1CBG7"/>
<evidence type="ECO:0000313" key="1">
    <source>
        <dbReference type="EMBL" id="EIE85797.1"/>
    </source>
</evidence>
<reference evidence="1 2" key="1">
    <citation type="journal article" date="2009" name="PLoS Genet.">
        <title>Genomic analysis of the basal lineage fungus Rhizopus oryzae reveals a whole-genome duplication.</title>
        <authorList>
            <person name="Ma L.-J."/>
            <person name="Ibrahim A.S."/>
            <person name="Skory C."/>
            <person name="Grabherr M.G."/>
            <person name="Burger G."/>
            <person name="Butler M."/>
            <person name="Elias M."/>
            <person name="Idnurm A."/>
            <person name="Lang B.F."/>
            <person name="Sone T."/>
            <person name="Abe A."/>
            <person name="Calvo S.E."/>
            <person name="Corrochano L.M."/>
            <person name="Engels R."/>
            <person name="Fu J."/>
            <person name="Hansberg W."/>
            <person name="Kim J.-M."/>
            <person name="Kodira C.D."/>
            <person name="Koehrsen M.J."/>
            <person name="Liu B."/>
            <person name="Miranda-Saavedra D."/>
            <person name="O'Leary S."/>
            <person name="Ortiz-Castellanos L."/>
            <person name="Poulter R."/>
            <person name="Rodriguez-Romero J."/>
            <person name="Ruiz-Herrera J."/>
            <person name="Shen Y.-Q."/>
            <person name="Zeng Q."/>
            <person name="Galagan J."/>
            <person name="Birren B.W."/>
            <person name="Cuomo C.A."/>
            <person name="Wickes B.L."/>
        </authorList>
    </citation>
    <scope>NUCLEOTIDE SEQUENCE [LARGE SCALE GENOMIC DNA]</scope>
    <source>
        <strain evidence="2">RA 99-880 / ATCC MYA-4621 / FGSC 9543 / NRRL 43880</strain>
    </source>
</reference>
<sequence>MTHVTQNVKNGIALAELLLFDQRIVANLVRFMKIVIDAAIQDRFKNGGIEQTYDLLAILLGGLHSDEHNSRLDLNNESTIGLYHSFNSTILAKLSALECGESTVKIASFLNYYIHQKTILSNNDIDIELFKCFCYHLCNYLQSYDDQILEMDTKSFYRWLDSRKAELSILFNKYAQYSEDLTRERAIWGPEKDANLNWRLYSTEVQIE</sequence>
<dbReference type="GeneID" id="93617473"/>
<protein>
    <submittedName>
        <fullName evidence="1">Uncharacterized protein</fullName>
    </submittedName>
</protein>
<dbReference type="VEuPathDB" id="FungiDB:RO3G_10507"/>
<accession>I1CBG7</accession>
<dbReference type="RefSeq" id="XP_067521193.1">
    <property type="nucleotide sequence ID" value="XM_067665092.1"/>
</dbReference>
<organism evidence="1 2">
    <name type="scientific">Rhizopus delemar (strain RA 99-880 / ATCC MYA-4621 / FGSC 9543 / NRRL 43880)</name>
    <name type="common">Mucormycosis agent</name>
    <name type="synonym">Rhizopus arrhizus var. delemar</name>
    <dbReference type="NCBI Taxonomy" id="246409"/>
    <lineage>
        <taxon>Eukaryota</taxon>
        <taxon>Fungi</taxon>
        <taxon>Fungi incertae sedis</taxon>
        <taxon>Mucoromycota</taxon>
        <taxon>Mucoromycotina</taxon>
        <taxon>Mucoromycetes</taxon>
        <taxon>Mucorales</taxon>
        <taxon>Mucorineae</taxon>
        <taxon>Rhizopodaceae</taxon>
        <taxon>Rhizopus</taxon>
    </lineage>
</organism>
<dbReference type="STRING" id="246409.I1CBG7"/>
<dbReference type="InParanoid" id="I1CBG7"/>
<keyword evidence="2" id="KW-1185">Reference proteome</keyword>
<evidence type="ECO:0000313" key="2">
    <source>
        <dbReference type="Proteomes" id="UP000009138"/>
    </source>
</evidence>